<evidence type="ECO:0000256" key="2">
    <source>
        <dbReference type="ARBA" id="ARBA00023242"/>
    </source>
</evidence>
<feature type="compositionally biased region" description="Basic and acidic residues" evidence="3">
    <location>
        <begin position="109"/>
        <end position="127"/>
    </location>
</feature>
<feature type="compositionally biased region" description="Basic residues" evidence="3">
    <location>
        <begin position="98"/>
        <end position="108"/>
    </location>
</feature>
<comment type="subcellular location">
    <subcellularLocation>
        <location evidence="1">Nucleus</location>
    </subcellularLocation>
</comment>
<feature type="domain" description="HTH myb-type" evidence="5">
    <location>
        <begin position="337"/>
        <end position="386"/>
    </location>
</feature>
<protein>
    <submittedName>
        <fullName evidence="6">DNA-binding protein REB1</fullName>
    </submittedName>
</protein>
<dbReference type="CDD" id="cd00167">
    <property type="entry name" value="SANT"/>
    <property type="match status" value="1"/>
</dbReference>
<sequence length="564" mass="65377">MVAGEESVKRESFGQFDIDNQLEKAKKKKKETNMVADEEFVSGESFRKFYTDNQLEKVKKKKKDKTMSVSSEEVTDCLDAVTIEEANSQDEDNTVEKQKKKKRKRRKFHTSENPDVLNEKTVTEARESNNVVKNVEKKKKKKRKRQRTVEEENDSDKGKENSAGGKDVENSLVDGAVAREKVKMKNKSRRRWKNEEITDNDVHLNKARDNEATNLSKMEKTKSIENDPKNPKSKEKKKIRFSQHVEVFYLSGSEEDEKGPLVQGKRFTREEDEIVKAAVEKYIESHCLGAKGLEMVMNCKYHRQLRNCWKEIGAALPHRPSSAVYFRAHILYEAGERPEWTEEERKMLFEQYGKHGNNWKLLAKEFKRYRSHVKDTWRRIKLKRNIRHWSQEEYQNLFDHVNNKRMESFVSQSKSRVYKPLLHLNMKIWDHASVSSLSKQATKESQGSFVENDTASYPPTDILSAACDEQEFQKIFHVGNAGNLADTDILTCSRSALLDSDPHRKDSSAVGSPCNNEINFSELNTTYNSMQRASILEKICINASMYTPSVHFSSTHKPLKNKDL</sequence>
<dbReference type="GO" id="GO:0003677">
    <property type="term" value="F:DNA binding"/>
    <property type="evidence" value="ECO:0007669"/>
    <property type="project" value="UniProtKB-KW"/>
</dbReference>
<dbReference type="SMART" id="SM00717">
    <property type="entry name" value="SANT"/>
    <property type="match status" value="2"/>
</dbReference>
<evidence type="ECO:0000256" key="1">
    <source>
        <dbReference type="ARBA" id="ARBA00004123"/>
    </source>
</evidence>
<dbReference type="PANTHER" id="PTHR47430:SF4">
    <property type="entry name" value="GB|AAC33480.1"/>
    <property type="match status" value="1"/>
</dbReference>
<feature type="region of interest" description="Disordered" evidence="3">
    <location>
        <begin position="57"/>
        <end position="191"/>
    </location>
</feature>
<evidence type="ECO:0000259" key="5">
    <source>
        <dbReference type="PROSITE" id="PS51294"/>
    </source>
</evidence>
<accession>A0AAD8JLK5</accession>
<dbReference type="InterPro" id="IPR001005">
    <property type="entry name" value="SANT/Myb"/>
</dbReference>
<feature type="compositionally biased region" description="Basic residues" evidence="3">
    <location>
        <begin position="136"/>
        <end position="146"/>
    </location>
</feature>
<evidence type="ECO:0000313" key="6">
    <source>
        <dbReference type="EMBL" id="KAK1404891.1"/>
    </source>
</evidence>
<dbReference type="Pfam" id="PF13921">
    <property type="entry name" value="Myb_DNA-bind_6"/>
    <property type="match status" value="1"/>
</dbReference>
<gene>
    <name evidence="6" type="ORF">POM88_004496</name>
</gene>
<dbReference type="InterPro" id="IPR017930">
    <property type="entry name" value="Myb_dom"/>
</dbReference>
<comment type="caution">
    <text evidence="6">The sequence shown here is derived from an EMBL/GenBank/DDBJ whole genome shotgun (WGS) entry which is preliminary data.</text>
</comment>
<dbReference type="Gene3D" id="1.10.10.60">
    <property type="entry name" value="Homeodomain-like"/>
    <property type="match status" value="1"/>
</dbReference>
<feature type="compositionally biased region" description="Basic and acidic residues" evidence="3">
    <location>
        <begin position="147"/>
        <end position="160"/>
    </location>
</feature>
<keyword evidence="2" id="KW-0539">Nucleus</keyword>
<reference evidence="6" key="1">
    <citation type="submission" date="2023-02" db="EMBL/GenBank/DDBJ databases">
        <title>Genome of toxic invasive species Heracleum sosnowskyi carries increased number of genes despite the absence of recent whole-genome duplications.</title>
        <authorList>
            <person name="Schelkunov M."/>
            <person name="Shtratnikova V."/>
            <person name="Makarenko M."/>
            <person name="Klepikova A."/>
            <person name="Omelchenko D."/>
            <person name="Novikova G."/>
            <person name="Obukhova E."/>
            <person name="Bogdanov V."/>
            <person name="Penin A."/>
            <person name="Logacheva M."/>
        </authorList>
    </citation>
    <scope>NUCLEOTIDE SEQUENCE</scope>
    <source>
        <strain evidence="6">Hsosn_3</strain>
        <tissue evidence="6">Leaf</tissue>
    </source>
</reference>
<dbReference type="PANTHER" id="PTHR47430">
    <property type="entry name" value="GB|AAC33480.1"/>
    <property type="match status" value="1"/>
</dbReference>
<evidence type="ECO:0000256" key="3">
    <source>
        <dbReference type="SAM" id="MobiDB-lite"/>
    </source>
</evidence>
<reference evidence="6" key="2">
    <citation type="submission" date="2023-05" db="EMBL/GenBank/DDBJ databases">
        <authorList>
            <person name="Schelkunov M.I."/>
        </authorList>
    </citation>
    <scope>NUCLEOTIDE SEQUENCE</scope>
    <source>
        <strain evidence="6">Hsosn_3</strain>
        <tissue evidence="6">Leaf</tissue>
    </source>
</reference>
<dbReference type="EMBL" id="JAUIZM010000001">
    <property type="protein sequence ID" value="KAK1404891.1"/>
    <property type="molecule type" value="Genomic_DNA"/>
</dbReference>
<dbReference type="SUPFAM" id="SSF46689">
    <property type="entry name" value="Homeodomain-like"/>
    <property type="match status" value="1"/>
</dbReference>
<feature type="domain" description="Myb-like" evidence="4">
    <location>
        <begin position="337"/>
        <end position="381"/>
    </location>
</feature>
<dbReference type="InterPro" id="IPR009057">
    <property type="entry name" value="Homeodomain-like_sf"/>
</dbReference>
<proteinExistence type="predicted"/>
<feature type="region of interest" description="Disordered" evidence="3">
    <location>
        <begin position="203"/>
        <end position="237"/>
    </location>
</feature>
<dbReference type="GO" id="GO:0005634">
    <property type="term" value="C:nucleus"/>
    <property type="evidence" value="ECO:0007669"/>
    <property type="project" value="UniProtKB-SubCell"/>
</dbReference>
<dbReference type="Proteomes" id="UP001237642">
    <property type="component" value="Unassembled WGS sequence"/>
</dbReference>
<keyword evidence="6" id="KW-0238">DNA-binding</keyword>
<evidence type="ECO:0000259" key="4">
    <source>
        <dbReference type="PROSITE" id="PS50090"/>
    </source>
</evidence>
<dbReference type="AlphaFoldDB" id="A0AAD8JLK5"/>
<organism evidence="6 7">
    <name type="scientific">Heracleum sosnowskyi</name>
    <dbReference type="NCBI Taxonomy" id="360622"/>
    <lineage>
        <taxon>Eukaryota</taxon>
        <taxon>Viridiplantae</taxon>
        <taxon>Streptophyta</taxon>
        <taxon>Embryophyta</taxon>
        <taxon>Tracheophyta</taxon>
        <taxon>Spermatophyta</taxon>
        <taxon>Magnoliopsida</taxon>
        <taxon>eudicotyledons</taxon>
        <taxon>Gunneridae</taxon>
        <taxon>Pentapetalae</taxon>
        <taxon>asterids</taxon>
        <taxon>campanulids</taxon>
        <taxon>Apiales</taxon>
        <taxon>Apiaceae</taxon>
        <taxon>Apioideae</taxon>
        <taxon>apioid superclade</taxon>
        <taxon>Tordylieae</taxon>
        <taxon>Tordyliinae</taxon>
        <taxon>Heracleum</taxon>
    </lineage>
</organism>
<evidence type="ECO:0000313" key="7">
    <source>
        <dbReference type="Proteomes" id="UP001237642"/>
    </source>
</evidence>
<feature type="compositionally biased region" description="Basic and acidic residues" evidence="3">
    <location>
        <begin position="203"/>
        <end position="233"/>
    </location>
</feature>
<keyword evidence="7" id="KW-1185">Reference proteome</keyword>
<dbReference type="PROSITE" id="PS50090">
    <property type="entry name" value="MYB_LIKE"/>
    <property type="match status" value="1"/>
</dbReference>
<name>A0AAD8JLK5_9APIA</name>
<dbReference type="PROSITE" id="PS51294">
    <property type="entry name" value="HTH_MYB"/>
    <property type="match status" value="1"/>
</dbReference>